<dbReference type="PROSITE" id="PS50011">
    <property type="entry name" value="PROTEIN_KINASE_DOM"/>
    <property type="match status" value="1"/>
</dbReference>
<keyword evidence="4" id="KW-0808">Transferase</keyword>
<dbReference type="InterPro" id="IPR000719">
    <property type="entry name" value="Prot_kinase_dom"/>
</dbReference>
<dbReference type="OrthoDB" id="4062651at2759"/>
<evidence type="ECO:0000313" key="4">
    <source>
        <dbReference type="EMBL" id="KZT53910.1"/>
    </source>
</evidence>
<evidence type="ECO:0000256" key="2">
    <source>
        <dbReference type="ARBA" id="ARBA00022840"/>
    </source>
</evidence>
<evidence type="ECO:0000313" key="5">
    <source>
        <dbReference type="Proteomes" id="UP000076842"/>
    </source>
</evidence>
<dbReference type="AlphaFoldDB" id="A0A165E1F1"/>
<keyword evidence="2" id="KW-0067">ATP-binding</keyword>
<dbReference type="GO" id="GO:0005524">
    <property type="term" value="F:ATP binding"/>
    <property type="evidence" value="ECO:0007669"/>
    <property type="project" value="UniProtKB-KW"/>
</dbReference>
<dbReference type="InterPro" id="IPR051681">
    <property type="entry name" value="Ser/Thr_Kinases-Pseudokinases"/>
</dbReference>
<dbReference type="EMBL" id="KV424026">
    <property type="protein sequence ID" value="KZT53910.1"/>
    <property type="molecule type" value="Genomic_DNA"/>
</dbReference>
<evidence type="ECO:0000256" key="1">
    <source>
        <dbReference type="ARBA" id="ARBA00022741"/>
    </source>
</evidence>
<dbReference type="Proteomes" id="UP000076842">
    <property type="component" value="Unassembled WGS sequence"/>
</dbReference>
<dbReference type="PROSITE" id="PS00108">
    <property type="entry name" value="PROTEIN_KINASE_ST"/>
    <property type="match status" value="1"/>
</dbReference>
<sequence length="251" mass="27881">MPLRVALKNSRFIAPPNSEPVRLYAGYERHSIAREVSVSLRVQHPNILPFLGSMYLAVPNGVCLVSPWMDNGNALDYIVRTHCSLPTVLGLLRGIAVGLDFLHMHTPPIVHGDIKGSNVLIDDEGQPRLADFGFARYVDLDVIQSTPSAGYGTIAFQAPERLDPARFGLSTMQTWIPAMDVFSFGMMTWEVRVLYVSLQMCPLKRSSCSLDDRHCIASSPSCGAVSSWTACDPKFQRFGLRQRKWTRSSPV</sequence>
<dbReference type="InterPro" id="IPR008271">
    <property type="entry name" value="Ser/Thr_kinase_AS"/>
</dbReference>
<dbReference type="SMART" id="SM00220">
    <property type="entry name" value="S_TKc"/>
    <property type="match status" value="1"/>
</dbReference>
<keyword evidence="5" id="KW-1185">Reference proteome</keyword>
<dbReference type="Gene3D" id="1.10.510.10">
    <property type="entry name" value="Transferase(Phosphotransferase) domain 1"/>
    <property type="match status" value="1"/>
</dbReference>
<keyword evidence="4" id="KW-0418">Kinase</keyword>
<dbReference type="SUPFAM" id="SSF56112">
    <property type="entry name" value="Protein kinase-like (PK-like)"/>
    <property type="match status" value="1"/>
</dbReference>
<dbReference type="GO" id="GO:0004674">
    <property type="term" value="F:protein serine/threonine kinase activity"/>
    <property type="evidence" value="ECO:0007669"/>
    <property type="project" value="TreeGrafter"/>
</dbReference>
<keyword evidence="1" id="KW-0547">Nucleotide-binding</keyword>
<reference evidence="4 5" key="1">
    <citation type="journal article" date="2016" name="Mol. Biol. Evol.">
        <title>Comparative Genomics of Early-Diverging Mushroom-Forming Fungi Provides Insights into the Origins of Lignocellulose Decay Capabilities.</title>
        <authorList>
            <person name="Nagy L.G."/>
            <person name="Riley R."/>
            <person name="Tritt A."/>
            <person name="Adam C."/>
            <person name="Daum C."/>
            <person name="Floudas D."/>
            <person name="Sun H."/>
            <person name="Yadav J.S."/>
            <person name="Pangilinan J."/>
            <person name="Larsson K.H."/>
            <person name="Matsuura K."/>
            <person name="Barry K."/>
            <person name="Labutti K."/>
            <person name="Kuo R."/>
            <person name="Ohm R.A."/>
            <person name="Bhattacharya S.S."/>
            <person name="Shirouzu T."/>
            <person name="Yoshinaga Y."/>
            <person name="Martin F.M."/>
            <person name="Grigoriev I.V."/>
            <person name="Hibbett D.S."/>
        </authorList>
    </citation>
    <scope>NUCLEOTIDE SEQUENCE [LARGE SCALE GENOMIC DNA]</scope>
    <source>
        <strain evidence="4 5">HHB12733</strain>
    </source>
</reference>
<dbReference type="InParanoid" id="A0A165E1F1"/>
<accession>A0A165E1F1</accession>
<gene>
    <name evidence="4" type="ORF">CALCODRAFT_474161</name>
</gene>
<dbReference type="PANTHER" id="PTHR44329">
    <property type="entry name" value="SERINE/THREONINE-PROTEIN KINASE TNNI3K-RELATED"/>
    <property type="match status" value="1"/>
</dbReference>
<evidence type="ECO:0000259" key="3">
    <source>
        <dbReference type="PROSITE" id="PS50011"/>
    </source>
</evidence>
<name>A0A165E1F1_9BASI</name>
<organism evidence="4 5">
    <name type="scientific">Calocera cornea HHB12733</name>
    <dbReference type="NCBI Taxonomy" id="1353952"/>
    <lineage>
        <taxon>Eukaryota</taxon>
        <taxon>Fungi</taxon>
        <taxon>Dikarya</taxon>
        <taxon>Basidiomycota</taxon>
        <taxon>Agaricomycotina</taxon>
        <taxon>Dacrymycetes</taxon>
        <taxon>Dacrymycetales</taxon>
        <taxon>Dacrymycetaceae</taxon>
        <taxon>Calocera</taxon>
    </lineage>
</organism>
<proteinExistence type="predicted"/>
<dbReference type="STRING" id="1353952.A0A165E1F1"/>
<dbReference type="Pfam" id="PF00069">
    <property type="entry name" value="Pkinase"/>
    <property type="match status" value="1"/>
</dbReference>
<dbReference type="PANTHER" id="PTHR44329:SF298">
    <property type="entry name" value="MIXED LINEAGE KINASE DOMAIN-LIKE PROTEIN"/>
    <property type="match status" value="1"/>
</dbReference>
<dbReference type="InterPro" id="IPR011009">
    <property type="entry name" value="Kinase-like_dom_sf"/>
</dbReference>
<feature type="domain" description="Protein kinase" evidence="3">
    <location>
        <begin position="1"/>
        <end position="251"/>
    </location>
</feature>
<protein>
    <submittedName>
        <fullName evidence="4">Kinase-like protein</fullName>
    </submittedName>
</protein>